<gene>
    <name evidence="3" type="ORF">DP114_22855</name>
</gene>
<name>A0A856MMD3_9CYAN</name>
<reference evidence="3 4" key="1">
    <citation type="submission" date="2018-06" db="EMBL/GenBank/DDBJ databases">
        <title>Comparative genomics of Brasilonema spp. strains.</title>
        <authorList>
            <person name="Alvarenga D.O."/>
            <person name="Fiore M.F."/>
            <person name="Varani A.M."/>
        </authorList>
    </citation>
    <scope>NUCLEOTIDE SEQUENCE [LARGE SCALE GENOMIC DNA]</scope>
    <source>
        <strain evidence="3 4">CENA114</strain>
    </source>
</reference>
<dbReference type="AlphaFoldDB" id="A0A856MMD3"/>
<accession>A0A856MMD3</accession>
<feature type="signal peptide" evidence="2">
    <location>
        <begin position="1"/>
        <end position="38"/>
    </location>
</feature>
<evidence type="ECO:0000256" key="1">
    <source>
        <dbReference type="SAM" id="MobiDB-lite"/>
    </source>
</evidence>
<organism evidence="3 4">
    <name type="scientific">Brasilonema sennae CENA114</name>
    <dbReference type="NCBI Taxonomy" id="415709"/>
    <lineage>
        <taxon>Bacteria</taxon>
        <taxon>Bacillati</taxon>
        <taxon>Cyanobacteriota</taxon>
        <taxon>Cyanophyceae</taxon>
        <taxon>Nostocales</taxon>
        <taxon>Scytonemataceae</taxon>
        <taxon>Brasilonema</taxon>
        <taxon>Bromeliae group (in: Brasilonema)</taxon>
    </lineage>
</organism>
<dbReference type="KEGG" id="bsen:DP114_22855"/>
<proteinExistence type="predicted"/>
<keyword evidence="4" id="KW-1185">Reference proteome</keyword>
<evidence type="ECO:0000256" key="2">
    <source>
        <dbReference type="SAM" id="SignalP"/>
    </source>
</evidence>
<sequence>MNDFLAIQFKFNTRSLLKFGLLSLALLLPVGTYTQANANSVPKEKVEVISIPREEAYFIEKKQPTSSGSQTDSQDGNNSGNGTTPHVPKRQENLQGLAGTTNPVYKKKQSQLAYPKQ</sequence>
<protein>
    <submittedName>
        <fullName evidence="3">Uncharacterized protein</fullName>
    </submittedName>
</protein>
<dbReference type="EMBL" id="CP030118">
    <property type="protein sequence ID" value="QDL10357.1"/>
    <property type="molecule type" value="Genomic_DNA"/>
</dbReference>
<evidence type="ECO:0000313" key="4">
    <source>
        <dbReference type="Proteomes" id="UP000503129"/>
    </source>
</evidence>
<feature type="chain" id="PRO_5033037132" evidence="2">
    <location>
        <begin position="39"/>
        <end position="117"/>
    </location>
</feature>
<feature type="region of interest" description="Disordered" evidence="1">
    <location>
        <begin position="59"/>
        <end position="117"/>
    </location>
</feature>
<keyword evidence="2" id="KW-0732">Signal</keyword>
<dbReference type="Proteomes" id="UP000503129">
    <property type="component" value="Chromosome"/>
</dbReference>
<evidence type="ECO:0000313" key="3">
    <source>
        <dbReference type="EMBL" id="QDL10357.1"/>
    </source>
</evidence>
<dbReference type="RefSeq" id="WP_169266319.1">
    <property type="nucleotide sequence ID" value="NZ_CAWOXK010000001.1"/>
</dbReference>
<feature type="compositionally biased region" description="Polar residues" evidence="1">
    <location>
        <begin position="64"/>
        <end position="84"/>
    </location>
</feature>